<accession>A0A370X1X8</accession>
<comment type="caution">
    <text evidence="1">The sequence shown here is derived from an EMBL/GenBank/DDBJ whole genome shotgun (WGS) entry which is preliminary data.</text>
</comment>
<dbReference type="AlphaFoldDB" id="A0A370X1X8"/>
<evidence type="ECO:0000313" key="1">
    <source>
        <dbReference type="EMBL" id="RDS82277.1"/>
    </source>
</evidence>
<keyword evidence="2" id="KW-1185">Reference proteome</keyword>
<protein>
    <submittedName>
        <fullName evidence="1">Uncharacterized protein</fullName>
    </submittedName>
</protein>
<proteinExistence type="predicted"/>
<dbReference type="EMBL" id="QRBE01000004">
    <property type="protein sequence ID" value="RDS82277.1"/>
    <property type="molecule type" value="Genomic_DNA"/>
</dbReference>
<sequence length="117" mass="13007">MNTAAFSSGAHLLEAKVDSFGQRSSLDQSARRRLFDERLASLGDISFQRVEVAPLEIEHFGIKFGLQRLPKHGIERGVHYEITAGHLTGCFFCSVRHAIRRLSINESRGGLPQNIAC</sequence>
<organism evidence="1 2">
    <name type="scientific">Dyella monticola</name>
    <dbReference type="NCBI Taxonomy" id="1927958"/>
    <lineage>
        <taxon>Bacteria</taxon>
        <taxon>Pseudomonadati</taxon>
        <taxon>Pseudomonadota</taxon>
        <taxon>Gammaproteobacteria</taxon>
        <taxon>Lysobacterales</taxon>
        <taxon>Rhodanobacteraceae</taxon>
        <taxon>Dyella</taxon>
    </lineage>
</organism>
<name>A0A370X1X8_9GAMM</name>
<reference evidence="1 2" key="1">
    <citation type="submission" date="2018-07" db="EMBL/GenBank/DDBJ databases">
        <title>Dyella monticola sp. nov. and Dyella psychrodurans sp. nov. isolated from monsoon evergreen broad-leaved forest soil of Dinghu Mountain, China.</title>
        <authorList>
            <person name="Gao Z."/>
            <person name="Qiu L."/>
        </authorList>
    </citation>
    <scope>NUCLEOTIDE SEQUENCE [LARGE SCALE GENOMIC DNA]</scope>
    <source>
        <strain evidence="1 2">4G-K06</strain>
    </source>
</reference>
<dbReference type="Proteomes" id="UP000254258">
    <property type="component" value="Unassembled WGS sequence"/>
</dbReference>
<gene>
    <name evidence="1" type="ORF">DWU98_09630</name>
</gene>
<evidence type="ECO:0000313" key="2">
    <source>
        <dbReference type="Proteomes" id="UP000254258"/>
    </source>
</evidence>